<dbReference type="AlphaFoldDB" id="A0A5J9UND3"/>
<reference evidence="3 4" key="1">
    <citation type="journal article" date="2019" name="Sci. Rep.">
        <title>A high-quality genome of Eragrostis curvula grass provides insights into Poaceae evolution and supports new strategies to enhance forage quality.</title>
        <authorList>
            <person name="Carballo J."/>
            <person name="Santos B.A.C.M."/>
            <person name="Zappacosta D."/>
            <person name="Garbus I."/>
            <person name="Selva J.P."/>
            <person name="Gallo C.A."/>
            <person name="Diaz A."/>
            <person name="Albertini E."/>
            <person name="Caccamo M."/>
            <person name="Echenique V."/>
        </authorList>
    </citation>
    <scope>NUCLEOTIDE SEQUENCE [LARGE SCALE GENOMIC DNA]</scope>
    <source>
        <strain evidence="4">cv. Victoria</strain>
        <tissue evidence="3">Leaf</tissue>
    </source>
</reference>
<proteinExistence type="predicted"/>
<dbReference type="Gene3D" id="3.40.30.10">
    <property type="entry name" value="Glutaredoxin"/>
    <property type="match status" value="1"/>
</dbReference>
<organism evidence="3 4">
    <name type="scientific">Eragrostis curvula</name>
    <name type="common">weeping love grass</name>
    <dbReference type="NCBI Taxonomy" id="38414"/>
    <lineage>
        <taxon>Eukaryota</taxon>
        <taxon>Viridiplantae</taxon>
        <taxon>Streptophyta</taxon>
        <taxon>Embryophyta</taxon>
        <taxon>Tracheophyta</taxon>
        <taxon>Spermatophyta</taxon>
        <taxon>Magnoliopsida</taxon>
        <taxon>Liliopsida</taxon>
        <taxon>Poales</taxon>
        <taxon>Poaceae</taxon>
        <taxon>PACMAD clade</taxon>
        <taxon>Chloridoideae</taxon>
        <taxon>Eragrostideae</taxon>
        <taxon>Eragrostidinae</taxon>
        <taxon>Eragrostis</taxon>
    </lineage>
</organism>
<dbReference type="PANTHER" id="PTHR10438">
    <property type="entry name" value="THIOREDOXIN"/>
    <property type="match status" value="1"/>
</dbReference>
<dbReference type="InterPro" id="IPR036249">
    <property type="entry name" value="Thioredoxin-like_sf"/>
</dbReference>
<dbReference type="Pfam" id="PF00085">
    <property type="entry name" value="Thioredoxin"/>
    <property type="match status" value="1"/>
</dbReference>
<feature type="region of interest" description="Disordered" evidence="1">
    <location>
        <begin position="114"/>
        <end position="162"/>
    </location>
</feature>
<evidence type="ECO:0000259" key="2">
    <source>
        <dbReference type="Pfam" id="PF00085"/>
    </source>
</evidence>
<dbReference type="Proteomes" id="UP000324897">
    <property type="component" value="Chromosome 2"/>
</dbReference>
<dbReference type="CDD" id="cd02947">
    <property type="entry name" value="TRX_family"/>
    <property type="match status" value="1"/>
</dbReference>
<feature type="domain" description="Thioredoxin" evidence="2">
    <location>
        <begin position="14"/>
        <end position="105"/>
    </location>
</feature>
<feature type="compositionally biased region" description="Polar residues" evidence="1">
    <location>
        <begin position="128"/>
        <end position="139"/>
    </location>
</feature>
<keyword evidence="4" id="KW-1185">Reference proteome</keyword>
<dbReference type="Gramene" id="TVU25349">
    <property type="protein sequence ID" value="TVU25349"/>
    <property type="gene ID" value="EJB05_27841"/>
</dbReference>
<comment type="caution">
    <text evidence="3">The sequence shown here is derived from an EMBL/GenBank/DDBJ whole genome shotgun (WGS) entry which is preliminary data.</text>
</comment>
<dbReference type="InterPro" id="IPR013766">
    <property type="entry name" value="Thioredoxin_domain"/>
</dbReference>
<sequence>MEGKDKMVKGLSKDEELEKVLKDAATTKLVVLEFMKPDNQVCIYVKGEVDRIATEMKDKADFYELDVNNFRKYAERFQVEALPAFVLMQNFRKKRHVVGTDELEKAIYQVHDKIATRNQDESGKEGNPGTQAKSGQDENTGPKPTGSNMQDSSGKLFLCSIQ</sequence>
<evidence type="ECO:0000313" key="3">
    <source>
        <dbReference type="EMBL" id="TVU25349.1"/>
    </source>
</evidence>
<accession>A0A5J9UND3</accession>
<feature type="compositionally biased region" description="Basic and acidic residues" evidence="1">
    <location>
        <begin position="114"/>
        <end position="124"/>
    </location>
</feature>
<gene>
    <name evidence="3" type="ORF">EJB05_27841</name>
</gene>
<protein>
    <recommendedName>
        <fullName evidence="2">Thioredoxin domain-containing protein</fullName>
    </recommendedName>
</protein>
<dbReference type="OrthoDB" id="695374at2759"/>
<dbReference type="EMBL" id="RWGY01000013">
    <property type="protein sequence ID" value="TVU25349.1"/>
    <property type="molecule type" value="Genomic_DNA"/>
</dbReference>
<evidence type="ECO:0000256" key="1">
    <source>
        <dbReference type="SAM" id="MobiDB-lite"/>
    </source>
</evidence>
<dbReference type="PANTHER" id="PTHR10438:SF387">
    <property type="entry name" value="OS09G0559600 PROTEIN"/>
    <property type="match status" value="1"/>
</dbReference>
<dbReference type="InterPro" id="IPR050620">
    <property type="entry name" value="Thioredoxin_H-type-like"/>
</dbReference>
<dbReference type="SUPFAM" id="SSF52833">
    <property type="entry name" value="Thioredoxin-like"/>
    <property type="match status" value="1"/>
</dbReference>
<name>A0A5J9UND3_9POAL</name>
<evidence type="ECO:0000313" key="4">
    <source>
        <dbReference type="Proteomes" id="UP000324897"/>
    </source>
</evidence>